<gene>
    <name evidence="1" type="ORF">TeGR_g14308</name>
</gene>
<evidence type="ECO:0000313" key="1">
    <source>
        <dbReference type="EMBL" id="GMI34926.1"/>
    </source>
</evidence>
<dbReference type="EMBL" id="BRYB01001847">
    <property type="protein sequence ID" value="GMI34926.1"/>
    <property type="molecule type" value="Genomic_DNA"/>
</dbReference>
<evidence type="ECO:0000313" key="2">
    <source>
        <dbReference type="Proteomes" id="UP001165060"/>
    </source>
</evidence>
<keyword evidence="2" id="KW-1185">Reference proteome</keyword>
<feature type="non-terminal residue" evidence="1">
    <location>
        <position position="1"/>
    </location>
</feature>
<organism evidence="1 2">
    <name type="scientific">Tetraparma gracilis</name>
    <dbReference type="NCBI Taxonomy" id="2962635"/>
    <lineage>
        <taxon>Eukaryota</taxon>
        <taxon>Sar</taxon>
        <taxon>Stramenopiles</taxon>
        <taxon>Ochrophyta</taxon>
        <taxon>Bolidophyceae</taxon>
        <taxon>Parmales</taxon>
        <taxon>Triparmaceae</taxon>
        <taxon>Tetraparma</taxon>
    </lineage>
</organism>
<name>A0ABQ6MWC5_9STRA</name>
<accession>A0ABQ6MWC5</accession>
<protein>
    <submittedName>
        <fullName evidence="1">Uncharacterized protein</fullName>
    </submittedName>
</protein>
<dbReference type="Proteomes" id="UP001165060">
    <property type="component" value="Unassembled WGS sequence"/>
</dbReference>
<reference evidence="1 2" key="1">
    <citation type="journal article" date="2023" name="Commun. Biol.">
        <title>Genome analysis of Parmales, the sister group of diatoms, reveals the evolutionary specialization of diatoms from phago-mixotrophs to photoautotrophs.</title>
        <authorList>
            <person name="Ban H."/>
            <person name="Sato S."/>
            <person name="Yoshikawa S."/>
            <person name="Yamada K."/>
            <person name="Nakamura Y."/>
            <person name="Ichinomiya M."/>
            <person name="Sato N."/>
            <person name="Blanc-Mathieu R."/>
            <person name="Endo H."/>
            <person name="Kuwata A."/>
            <person name="Ogata H."/>
        </authorList>
    </citation>
    <scope>NUCLEOTIDE SEQUENCE [LARGE SCALE GENOMIC DNA]</scope>
</reference>
<proteinExistence type="predicted"/>
<comment type="caution">
    <text evidence="1">The sequence shown here is derived from an EMBL/GenBank/DDBJ whole genome shotgun (WGS) entry which is preliminary data.</text>
</comment>
<sequence length="240" mass="26011">PPPPLPNPPAWDISNLSQAGYELTFDPRRPDSVEILATVAADGSAFLLQGSATLVRSASLSYEMPTDSTVVYVDTDGSEKEYAVAAVYQEAASMRSAYCTSLIAAATALQTQSGGGTTGSGRTTPRRIIADFVSADGDLAPVKEVEEKKAEEKEAAVQGAVQEAEPMPENMTPEQQAEWDKYMQQKAEWEEYERQRLEWEEFMSAVGASSVVFLGTAVFVADLDATQQMLAIADSYKEDF</sequence>